<dbReference type="WBParaSite" id="GPUH_0002325201-mRNA-1">
    <property type="protein sequence ID" value="GPUH_0002325201-mRNA-1"/>
    <property type="gene ID" value="GPUH_0002325201"/>
</dbReference>
<name>A0A183EQI2_9BILA</name>
<protein>
    <submittedName>
        <fullName evidence="1">Peptidase_M28 domain-containing protein</fullName>
    </submittedName>
</protein>
<dbReference type="AlphaFoldDB" id="A0A183EQI2"/>
<evidence type="ECO:0000313" key="1">
    <source>
        <dbReference type="WBParaSite" id="GPUH_0002325201-mRNA-1"/>
    </source>
</evidence>
<sequence>LLNCHFDTLPDAPGATDDAVKRPYWIFYDNSAGIQVSCALMMEIIDILSHSKESLPNDIIFLFNGGRRMPCFCLPNRFFSKFTLS</sequence>
<dbReference type="Gene3D" id="3.40.630.10">
    <property type="entry name" value="Zn peptidases"/>
    <property type="match status" value="1"/>
</dbReference>
<organism evidence="1">
    <name type="scientific">Gongylonema pulchrum</name>
    <dbReference type="NCBI Taxonomy" id="637853"/>
    <lineage>
        <taxon>Eukaryota</taxon>
        <taxon>Metazoa</taxon>
        <taxon>Ecdysozoa</taxon>
        <taxon>Nematoda</taxon>
        <taxon>Chromadorea</taxon>
        <taxon>Rhabditida</taxon>
        <taxon>Spirurina</taxon>
        <taxon>Spiruromorpha</taxon>
        <taxon>Spiruroidea</taxon>
        <taxon>Gongylonematidae</taxon>
        <taxon>Gongylonema</taxon>
    </lineage>
</organism>
<proteinExistence type="predicted"/>
<accession>A0A183EQI2</accession>
<reference evidence="1" key="1">
    <citation type="submission" date="2016-06" db="UniProtKB">
        <authorList>
            <consortium name="WormBaseParasite"/>
        </authorList>
    </citation>
    <scope>IDENTIFICATION</scope>
</reference>
<dbReference type="SUPFAM" id="SSF53187">
    <property type="entry name" value="Zn-dependent exopeptidases"/>
    <property type="match status" value="1"/>
</dbReference>